<keyword evidence="4" id="KW-1185">Reference proteome</keyword>
<sequence length="120" mass="12687">MTLTDFKQRHGALQSSPSRGSDLESSADTNPFLALPQSFTASDHSHSCIPSPIIFSITPLTTPLILTAFHITPPLNTATAALLFTIPLILTTFHITPSLTAASAALLTTPLILTTFCLLG</sequence>
<dbReference type="EMBL" id="JAINUG010000061">
    <property type="protein sequence ID" value="KAJ8402836.1"/>
    <property type="molecule type" value="Genomic_DNA"/>
</dbReference>
<comment type="caution">
    <text evidence="3">The sequence shown here is derived from an EMBL/GenBank/DDBJ whole genome shotgun (WGS) entry which is preliminary data.</text>
</comment>
<reference evidence="3" key="1">
    <citation type="journal article" date="2023" name="Science">
        <title>Genome structures resolve the early diversification of teleost fishes.</title>
        <authorList>
            <person name="Parey E."/>
            <person name="Louis A."/>
            <person name="Montfort J."/>
            <person name="Bouchez O."/>
            <person name="Roques C."/>
            <person name="Iampietro C."/>
            <person name="Lluch J."/>
            <person name="Castinel A."/>
            <person name="Donnadieu C."/>
            <person name="Desvignes T."/>
            <person name="Floi Bucao C."/>
            <person name="Jouanno E."/>
            <person name="Wen M."/>
            <person name="Mejri S."/>
            <person name="Dirks R."/>
            <person name="Jansen H."/>
            <person name="Henkel C."/>
            <person name="Chen W.J."/>
            <person name="Zahm M."/>
            <person name="Cabau C."/>
            <person name="Klopp C."/>
            <person name="Thompson A.W."/>
            <person name="Robinson-Rechavi M."/>
            <person name="Braasch I."/>
            <person name="Lecointre G."/>
            <person name="Bobe J."/>
            <person name="Postlethwait J.H."/>
            <person name="Berthelot C."/>
            <person name="Roest Crollius H."/>
            <person name="Guiguen Y."/>
        </authorList>
    </citation>
    <scope>NUCLEOTIDE SEQUENCE</scope>
    <source>
        <strain evidence="3">NC1722</strain>
    </source>
</reference>
<evidence type="ECO:0000256" key="1">
    <source>
        <dbReference type="SAM" id="MobiDB-lite"/>
    </source>
</evidence>
<evidence type="ECO:0000256" key="2">
    <source>
        <dbReference type="SAM" id="Phobius"/>
    </source>
</evidence>
<keyword evidence="2" id="KW-0472">Membrane</keyword>
<accession>A0AAD7WMT8</accession>
<evidence type="ECO:0000313" key="3">
    <source>
        <dbReference type="EMBL" id="KAJ8402836.1"/>
    </source>
</evidence>
<protein>
    <submittedName>
        <fullName evidence="3">Uncharacterized protein</fullName>
    </submittedName>
</protein>
<feature type="region of interest" description="Disordered" evidence="1">
    <location>
        <begin position="1"/>
        <end position="29"/>
    </location>
</feature>
<evidence type="ECO:0000313" key="4">
    <source>
        <dbReference type="Proteomes" id="UP001221898"/>
    </source>
</evidence>
<feature type="compositionally biased region" description="Polar residues" evidence="1">
    <location>
        <begin position="13"/>
        <end position="29"/>
    </location>
</feature>
<proteinExistence type="predicted"/>
<gene>
    <name evidence="3" type="ORF">AAFF_G00361500</name>
</gene>
<keyword evidence="2" id="KW-0812">Transmembrane</keyword>
<dbReference type="Proteomes" id="UP001221898">
    <property type="component" value="Unassembled WGS sequence"/>
</dbReference>
<dbReference type="AlphaFoldDB" id="A0AAD7WMT8"/>
<organism evidence="3 4">
    <name type="scientific">Aldrovandia affinis</name>
    <dbReference type="NCBI Taxonomy" id="143900"/>
    <lineage>
        <taxon>Eukaryota</taxon>
        <taxon>Metazoa</taxon>
        <taxon>Chordata</taxon>
        <taxon>Craniata</taxon>
        <taxon>Vertebrata</taxon>
        <taxon>Euteleostomi</taxon>
        <taxon>Actinopterygii</taxon>
        <taxon>Neopterygii</taxon>
        <taxon>Teleostei</taxon>
        <taxon>Notacanthiformes</taxon>
        <taxon>Halosauridae</taxon>
        <taxon>Aldrovandia</taxon>
    </lineage>
</organism>
<keyword evidence="2" id="KW-1133">Transmembrane helix</keyword>
<name>A0AAD7WMT8_9TELE</name>
<feature type="transmembrane region" description="Helical" evidence="2">
    <location>
        <begin position="75"/>
        <end position="95"/>
    </location>
</feature>
<feature type="transmembrane region" description="Helical" evidence="2">
    <location>
        <begin position="101"/>
        <end position="119"/>
    </location>
</feature>